<keyword evidence="5" id="KW-1185">Reference proteome</keyword>
<dbReference type="InterPro" id="IPR001387">
    <property type="entry name" value="Cro/C1-type_HTH"/>
</dbReference>
<organism evidence="4 5">
    <name type="scientific">Luteimonas padinae</name>
    <dbReference type="NCBI Taxonomy" id="1714359"/>
    <lineage>
        <taxon>Bacteria</taxon>
        <taxon>Pseudomonadati</taxon>
        <taxon>Pseudomonadota</taxon>
        <taxon>Gammaproteobacteria</taxon>
        <taxon>Lysobacterales</taxon>
        <taxon>Lysobacteraceae</taxon>
        <taxon>Luteimonas</taxon>
    </lineage>
</organism>
<proteinExistence type="predicted"/>
<feature type="region of interest" description="Disordered" evidence="1">
    <location>
        <begin position="63"/>
        <end position="84"/>
    </location>
</feature>
<dbReference type="SUPFAM" id="SSF47413">
    <property type="entry name" value="lambda repressor-like DNA-binding domains"/>
    <property type="match status" value="1"/>
</dbReference>
<evidence type="ECO:0000259" key="3">
    <source>
        <dbReference type="PROSITE" id="PS50943"/>
    </source>
</evidence>
<evidence type="ECO:0000313" key="4">
    <source>
        <dbReference type="EMBL" id="MFC0717921.1"/>
    </source>
</evidence>
<protein>
    <submittedName>
        <fullName evidence="4">Helix-turn-helix domain-containing protein</fullName>
    </submittedName>
</protein>
<dbReference type="InterPro" id="IPR010982">
    <property type="entry name" value="Lambda_DNA-bd_dom_sf"/>
</dbReference>
<dbReference type="SMART" id="SM00530">
    <property type="entry name" value="HTH_XRE"/>
    <property type="match status" value="1"/>
</dbReference>
<dbReference type="PROSITE" id="PS50943">
    <property type="entry name" value="HTH_CROC1"/>
    <property type="match status" value="1"/>
</dbReference>
<dbReference type="CDD" id="cd00093">
    <property type="entry name" value="HTH_XRE"/>
    <property type="match status" value="1"/>
</dbReference>
<reference evidence="4 5" key="1">
    <citation type="submission" date="2024-09" db="EMBL/GenBank/DDBJ databases">
        <authorList>
            <person name="Sun Q."/>
            <person name="Mori K."/>
        </authorList>
    </citation>
    <scope>NUCLEOTIDE SEQUENCE [LARGE SCALE GENOMIC DNA]</scope>
    <source>
        <strain evidence="4 5">KCTC 52403</strain>
    </source>
</reference>
<evidence type="ECO:0000256" key="1">
    <source>
        <dbReference type="SAM" id="MobiDB-lite"/>
    </source>
</evidence>
<feature type="domain" description="HTH cro/C1-type" evidence="3">
    <location>
        <begin position="8"/>
        <end position="61"/>
    </location>
</feature>
<dbReference type="Proteomes" id="UP001589898">
    <property type="component" value="Unassembled WGS sequence"/>
</dbReference>
<keyword evidence="2" id="KW-0812">Transmembrane</keyword>
<dbReference type="Gene3D" id="1.10.260.40">
    <property type="entry name" value="lambda repressor-like DNA-binding domains"/>
    <property type="match status" value="1"/>
</dbReference>
<dbReference type="Pfam" id="PF01381">
    <property type="entry name" value="HTH_3"/>
    <property type="match status" value="1"/>
</dbReference>
<dbReference type="EMBL" id="JBHLTF010000030">
    <property type="protein sequence ID" value="MFC0717921.1"/>
    <property type="molecule type" value="Genomic_DNA"/>
</dbReference>
<evidence type="ECO:0000256" key="2">
    <source>
        <dbReference type="SAM" id="Phobius"/>
    </source>
</evidence>
<keyword evidence="2" id="KW-1133">Transmembrane helix</keyword>
<keyword evidence="2" id="KW-0472">Membrane</keyword>
<accession>A0ABV6SWV2</accession>
<feature type="transmembrane region" description="Helical" evidence="2">
    <location>
        <begin position="92"/>
        <end position="112"/>
    </location>
</feature>
<name>A0ABV6SWV2_9GAMM</name>
<dbReference type="RefSeq" id="WP_189497146.1">
    <property type="nucleotide sequence ID" value="NZ_BMZT01000006.1"/>
</dbReference>
<evidence type="ECO:0000313" key="5">
    <source>
        <dbReference type="Proteomes" id="UP001589898"/>
    </source>
</evidence>
<gene>
    <name evidence="4" type="ORF">ACFFFU_09190</name>
</gene>
<comment type="caution">
    <text evidence="4">The sequence shown here is derived from an EMBL/GenBank/DDBJ whole genome shotgun (WGS) entry which is preliminary data.</text>
</comment>
<sequence length="134" mass="14140">MKIDPAAVRALRERRAWSQEQLAEVAGLSVRTVQRVETGGGASLDTRMALAAALEVTPAELCMEDPDAPRSAGSASDTAPGTPPADQEFRTAIIVVGVAIVFLLSLLVGFLVGRDFADKADREDCIAAGRTDCR</sequence>